<keyword evidence="3" id="KW-0808">Transferase</keyword>
<organism evidence="14 15">
    <name type="scientific">Eucalyptus globulus</name>
    <name type="common">Tasmanian blue gum</name>
    <dbReference type="NCBI Taxonomy" id="34317"/>
    <lineage>
        <taxon>Eukaryota</taxon>
        <taxon>Viridiplantae</taxon>
        <taxon>Streptophyta</taxon>
        <taxon>Embryophyta</taxon>
        <taxon>Tracheophyta</taxon>
        <taxon>Spermatophyta</taxon>
        <taxon>Magnoliopsida</taxon>
        <taxon>eudicotyledons</taxon>
        <taxon>Gunneridae</taxon>
        <taxon>Pentapetalae</taxon>
        <taxon>rosids</taxon>
        <taxon>malvids</taxon>
        <taxon>Myrtales</taxon>
        <taxon>Myrtaceae</taxon>
        <taxon>Myrtoideae</taxon>
        <taxon>Eucalypteae</taxon>
        <taxon>Eucalyptus</taxon>
    </lineage>
</organism>
<name>A0ABD3IHS5_EUCGL</name>
<dbReference type="AlphaFoldDB" id="A0ABD3IHS5"/>
<dbReference type="EMBL" id="JBJKBG010000011">
    <property type="protein sequence ID" value="KAL3714490.1"/>
    <property type="molecule type" value="Genomic_DNA"/>
</dbReference>
<evidence type="ECO:0000256" key="3">
    <source>
        <dbReference type="ARBA" id="ARBA00022679"/>
    </source>
</evidence>
<keyword evidence="2" id="KW-0723">Serine/threonine-protein kinase</keyword>
<evidence type="ECO:0000256" key="4">
    <source>
        <dbReference type="ARBA" id="ARBA00022692"/>
    </source>
</evidence>
<evidence type="ECO:0000256" key="8">
    <source>
        <dbReference type="ARBA" id="ARBA00022840"/>
    </source>
</evidence>
<evidence type="ECO:0000256" key="2">
    <source>
        <dbReference type="ARBA" id="ARBA00022527"/>
    </source>
</evidence>
<dbReference type="Gene3D" id="1.10.510.10">
    <property type="entry name" value="Transferase(Phosphotransferase) domain 1"/>
    <property type="match status" value="1"/>
</dbReference>
<protein>
    <recommendedName>
        <fullName evidence="13">Protein kinase domain-containing protein</fullName>
    </recommendedName>
</protein>
<keyword evidence="9" id="KW-1133">Transmembrane helix</keyword>
<accession>A0ABD3IHS5</accession>
<keyword evidence="7" id="KW-0418">Kinase</keyword>
<keyword evidence="8 12" id="KW-0067">ATP-binding</keyword>
<keyword evidence="5" id="KW-0732">Signal</keyword>
<dbReference type="Gene3D" id="3.30.200.20">
    <property type="entry name" value="Phosphorylase Kinase, domain 1"/>
    <property type="match status" value="1"/>
</dbReference>
<comment type="caution">
    <text evidence="14">The sequence shown here is derived from an EMBL/GenBank/DDBJ whole genome shotgun (WGS) entry which is preliminary data.</text>
</comment>
<evidence type="ECO:0000256" key="1">
    <source>
        <dbReference type="ARBA" id="ARBA00004479"/>
    </source>
</evidence>
<evidence type="ECO:0000256" key="11">
    <source>
        <dbReference type="ARBA" id="ARBA00023180"/>
    </source>
</evidence>
<dbReference type="PANTHER" id="PTHR27009">
    <property type="entry name" value="RUST RESISTANCE KINASE LR10-RELATED"/>
    <property type="match status" value="1"/>
</dbReference>
<evidence type="ECO:0000256" key="12">
    <source>
        <dbReference type="PROSITE-ProRule" id="PRU10141"/>
    </source>
</evidence>
<dbReference type="PROSITE" id="PS50011">
    <property type="entry name" value="PROTEIN_KINASE_DOM"/>
    <property type="match status" value="1"/>
</dbReference>
<sequence>MDAYQGFSKAVSIVSCVKAVDFPFYIDASSCLGGLPSLNFSGARRRVYALVNANASSMETACTIEFMVTLSEWVDENDLHSYAQIHEHMVYGFELSWWNPSHTKIDIAYGLAHTLWRIEHISFLPIGFVRYKLNLYSETGNHYLDVVVRFLLDIVFQCMVVKFILGAPCVMTLLIRKWRRRHLAMDQNVEEFLQSNNFLPIRYSYSDIRKITSGLKDKLGEGGYGSVFKGRLRSGREVAVKILKKGKTNGQDFISEVATIGRIHHVNVVGLIGYCFEGSKQALVYDFMHNGSLDKHIFSRGQGISLECKEVYEIALGVARGIEYLHRGCDIQILHFDIKPHNILLDKDFTPKVSDFGLARLYPTNYNTVSLSTAIGTLGYMAPELVFKNLGGVSYKADVYSFGKLLMEMATRRKNEDKVTGCSSHTYFPLWVYDQLSKELEIPVEVNEDERKITKKMIIVALWCIQWNPNDRPSMQKVLEMLKREVDDLQISPKPLFYAIEMSRKDDGTWTDEGNNIISPTSTSAITYKDSRLECTSISITQA</sequence>
<dbReference type="PROSITE" id="PS00107">
    <property type="entry name" value="PROTEIN_KINASE_ATP"/>
    <property type="match status" value="1"/>
</dbReference>
<dbReference type="Proteomes" id="UP001634007">
    <property type="component" value="Unassembled WGS sequence"/>
</dbReference>
<gene>
    <name evidence="14" type="ORF">ACJRO7_006414</name>
</gene>
<dbReference type="SUPFAM" id="SSF56112">
    <property type="entry name" value="Protein kinase-like (PK-like)"/>
    <property type="match status" value="1"/>
</dbReference>
<evidence type="ECO:0000313" key="14">
    <source>
        <dbReference type="EMBL" id="KAL3714490.1"/>
    </source>
</evidence>
<dbReference type="InterPro" id="IPR017441">
    <property type="entry name" value="Protein_kinase_ATP_BS"/>
</dbReference>
<dbReference type="InterPro" id="IPR045874">
    <property type="entry name" value="LRK10/LRL21-25-like"/>
</dbReference>
<keyword evidence="11" id="KW-0325">Glycoprotein</keyword>
<evidence type="ECO:0000259" key="13">
    <source>
        <dbReference type="PROSITE" id="PS50011"/>
    </source>
</evidence>
<dbReference type="InterPro" id="IPR008271">
    <property type="entry name" value="Ser/Thr_kinase_AS"/>
</dbReference>
<keyword evidence="15" id="KW-1185">Reference proteome</keyword>
<reference evidence="14 15" key="1">
    <citation type="submission" date="2024-11" db="EMBL/GenBank/DDBJ databases">
        <title>Chromosome-level genome assembly of Eucalyptus globulus Labill. provides insights into its genome evolution.</title>
        <authorList>
            <person name="Li X."/>
        </authorList>
    </citation>
    <scope>NUCLEOTIDE SEQUENCE [LARGE SCALE GENOMIC DNA]</scope>
    <source>
        <strain evidence="14">CL2024</strain>
        <tissue evidence="14">Fresh tender leaves</tissue>
    </source>
</reference>
<dbReference type="InterPro" id="IPR011009">
    <property type="entry name" value="Kinase-like_dom_sf"/>
</dbReference>
<dbReference type="PROSITE" id="PS00108">
    <property type="entry name" value="PROTEIN_KINASE_ST"/>
    <property type="match status" value="1"/>
</dbReference>
<dbReference type="Pfam" id="PF00069">
    <property type="entry name" value="Pkinase"/>
    <property type="match status" value="1"/>
</dbReference>
<keyword evidence="4" id="KW-0812">Transmembrane</keyword>
<feature type="domain" description="Protein kinase" evidence="13">
    <location>
        <begin position="213"/>
        <end position="497"/>
    </location>
</feature>
<dbReference type="GO" id="GO:0005524">
    <property type="term" value="F:ATP binding"/>
    <property type="evidence" value="ECO:0007669"/>
    <property type="project" value="UniProtKB-UniRule"/>
</dbReference>
<evidence type="ECO:0000256" key="9">
    <source>
        <dbReference type="ARBA" id="ARBA00022989"/>
    </source>
</evidence>
<evidence type="ECO:0000256" key="5">
    <source>
        <dbReference type="ARBA" id="ARBA00022729"/>
    </source>
</evidence>
<dbReference type="GO" id="GO:0004674">
    <property type="term" value="F:protein serine/threonine kinase activity"/>
    <property type="evidence" value="ECO:0007669"/>
    <property type="project" value="UniProtKB-KW"/>
</dbReference>
<comment type="subcellular location">
    <subcellularLocation>
        <location evidence="1">Membrane</location>
        <topology evidence="1">Single-pass type I membrane protein</topology>
    </subcellularLocation>
</comment>
<evidence type="ECO:0000256" key="7">
    <source>
        <dbReference type="ARBA" id="ARBA00022777"/>
    </source>
</evidence>
<evidence type="ECO:0000313" key="15">
    <source>
        <dbReference type="Proteomes" id="UP001634007"/>
    </source>
</evidence>
<keyword evidence="10" id="KW-0472">Membrane</keyword>
<evidence type="ECO:0000256" key="6">
    <source>
        <dbReference type="ARBA" id="ARBA00022741"/>
    </source>
</evidence>
<dbReference type="SMART" id="SM00220">
    <property type="entry name" value="S_TKc"/>
    <property type="match status" value="1"/>
</dbReference>
<dbReference type="FunFam" id="3.30.200.20:FF:000178">
    <property type="entry name" value="serine/threonine-protein kinase PBS1-like"/>
    <property type="match status" value="1"/>
</dbReference>
<dbReference type="InterPro" id="IPR000719">
    <property type="entry name" value="Prot_kinase_dom"/>
</dbReference>
<evidence type="ECO:0000256" key="10">
    <source>
        <dbReference type="ARBA" id="ARBA00023136"/>
    </source>
</evidence>
<keyword evidence="6 12" id="KW-0547">Nucleotide-binding</keyword>
<feature type="binding site" evidence="12">
    <location>
        <position position="241"/>
    </location>
    <ligand>
        <name>ATP</name>
        <dbReference type="ChEBI" id="CHEBI:30616"/>
    </ligand>
</feature>
<dbReference type="GO" id="GO:0016020">
    <property type="term" value="C:membrane"/>
    <property type="evidence" value="ECO:0007669"/>
    <property type="project" value="UniProtKB-SubCell"/>
</dbReference>
<dbReference type="FunFam" id="1.10.510.10:FF:000590">
    <property type="entry name" value="PR5-like receptor kinase"/>
    <property type="match status" value="1"/>
</dbReference>
<proteinExistence type="predicted"/>